<dbReference type="Gene3D" id="3.40.50.1980">
    <property type="entry name" value="Nitrogenase molybdenum iron protein domain"/>
    <property type="match status" value="2"/>
</dbReference>
<dbReference type="InterPro" id="IPR002491">
    <property type="entry name" value="ABC_transptr_periplasmic_BD"/>
</dbReference>
<proteinExistence type="predicted"/>
<reference evidence="2 3" key="1">
    <citation type="submission" date="2020-03" db="EMBL/GenBank/DDBJ databases">
        <authorList>
            <person name="Wang L."/>
            <person name="He N."/>
            <person name="Li Y."/>
            <person name="Fang Y."/>
            <person name="Zhang F."/>
        </authorList>
    </citation>
    <scope>NUCLEOTIDE SEQUENCE [LARGE SCALE GENOMIC DNA]</scope>
    <source>
        <strain evidence="3">hsmgli-8</strain>
    </source>
</reference>
<dbReference type="SUPFAM" id="SSF53807">
    <property type="entry name" value="Helical backbone' metal receptor"/>
    <property type="match status" value="1"/>
</dbReference>
<evidence type="ECO:0000259" key="1">
    <source>
        <dbReference type="PROSITE" id="PS50983"/>
    </source>
</evidence>
<organism evidence="2 3">
    <name type="scientific">Pseudomonas quercus</name>
    <dbReference type="NCBI Taxonomy" id="2722792"/>
    <lineage>
        <taxon>Bacteria</taxon>
        <taxon>Pseudomonadati</taxon>
        <taxon>Pseudomonadota</taxon>
        <taxon>Gammaproteobacteria</taxon>
        <taxon>Pseudomonadales</taxon>
        <taxon>Pseudomonadaceae</taxon>
        <taxon>Pseudomonas</taxon>
    </lineage>
</organism>
<dbReference type="Pfam" id="PF01497">
    <property type="entry name" value="Peripla_BP_2"/>
    <property type="match status" value="1"/>
</dbReference>
<dbReference type="Proteomes" id="UP000746535">
    <property type="component" value="Unassembled WGS sequence"/>
</dbReference>
<dbReference type="EMBL" id="JAAVJI010000001">
    <property type="protein sequence ID" value="NJO99522.1"/>
    <property type="molecule type" value="Genomic_DNA"/>
</dbReference>
<dbReference type="PROSITE" id="PS50983">
    <property type="entry name" value="FE_B12_PBP"/>
    <property type="match status" value="1"/>
</dbReference>
<comment type="caution">
    <text evidence="2">The sequence shown here is derived from an EMBL/GenBank/DDBJ whole genome shotgun (WGS) entry which is preliminary data.</text>
</comment>
<sequence>MNTGYARRLFIQTLVNHLPAGCPEKASRAPGPGQAALAGRSFLRCATLPLLERSPVKLPLYPALALLVSVATSALAAPTQYPLTVQNCGKALTFEQAPQRVVTIGQAGTEMFYALGLGDRLAATSLWFDAVKPEYAAQNAKVERLANNEPSFEAVIGKRPQLVAVQFEWMVGPQGAVGTREQFHDLNIPTYLMPSDCVGKDNLTGADGTRLQAFDINTLYTGVLELAKIFDVDDRGQALVADYKARLARAAARAQASPVKAPTAVVWFSSAALATDPFVAGRQGVADYLLNAVGIRNVVTSTEEWPTVGWETLAKANPDFIVIARMERRRFPADDYQKKLAFLQSDPVTRNMDAVKHGRILIVDADALQASTRLFEGIEQLAEAREHYRP</sequence>
<name>A0ABX0YBP6_9PSED</name>
<dbReference type="PANTHER" id="PTHR30535">
    <property type="entry name" value="VITAMIN B12-BINDING PROTEIN"/>
    <property type="match status" value="1"/>
</dbReference>
<accession>A0ABX0YBP6</accession>
<protein>
    <submittedName>
        <fullName evidence="2">ABC transporter substrate-binding protein</fullName>
    </submittedName>
</protein>
<feature type="domain" description="Fe/B12 periplasmic-binding" evidence="1">
    <location>
        <begin position="100"/>
        <end position="390"/>
    </location>
</feature>
<gene>
    <name evidence="2" type="ORF">HBH25_01395</name>
</gene>
<evidence type="ECO:0000313" key="3">
    <source>
        <dbReference type="Proteomes" id="UP000746535"/>
    </source>
</evidence>
<dbReference type="InterPro" id="IPR050902">
    <property type="entry name" value="ABC_Transporter_SBP"/>
</dbReference>
<evidence type="ECO:0000313" key="2">
    <source>
        <dbReference type="EMBL" id="NJO99522.1"/>
    </source>
</evidence>
<dbReference type="PANTHER" id="PTHR30535:SF7">
    <property type="entry name" value="IRON(III) DICITRATE-BINDING PROTEIN"/>
    <property type="match status" value="1"/>
</dbReference>
<keyword evidence="3" id="KW-1185">Reference proteome</keyword>